<feature type="compositionally biased region" description="Basic and acidic residues" evidence="2">
    <location>
        <begin position="73"/>
        <end position="84"/>
    </location>
</feature>
<feature type="compositionally biased region" description="Polar residues" evidence="2">
    <location>
        <begin position="41"/>
        <end position="55"/>
    </location>
</feature>
<name>W9XCP9_9EURO</name>
<comment type="caution">
    <text evidence="3">The sequence shown here is derived from an EMBL/GenBank/DDBJ whole genome shotgun (WGS) entry which is preliminary data.</text>
</comment>
<dbReference type="RefSeq" id="XP_007740597.1">
    <property type="nucleotide sequence ID" value="XM_007742407.1"/>
</dbReference>
<evidence type="ECO:0000313" key="4">
    <source>
        <dbReference type="Proteomes" id="UP000019471"/>
    </source>
</evidence>
<reference evidence="3 4" key="1">
    <citation type="submission" date="2013-03" db="EMBL/GenBank/DDBJ databases">
        <title>The Genome Sequence of Cladophialophora psammophila CBS 110553.</title>
        <authorList>
            <consortium name="The Broad Institute Genomics Platform"/>
            <person name="Cuomo C."/>
            <person name="de Hoog S."/>
            <person name="Gorbushina A."/>
            <person name="Walker B."/>
            <person name="Young S.K."/>
            <person name="Zeng Q."/>
            <person name="Gargeya S."/>
            <person name="Fitzgerald M."/>
            <person name="Haas B."/>
            <person name="Abouelleil A."/>
            <person name="Allen A.W."/>
            <person name="Alvarado L."/>
            <person name="Arachchi H.M."/>
            <person name="Berlin A.M."/>
            <person name="Chapman S.B."/>
            <person name="Gainer-Dewar J."/>
            <person name="Goldberg J."/>
            <person name="Griggs A."/>
            <person name="Gujja S."/>
            <person name="Hansen M."/>
            <person name="Howarth C."/>
            <person name="Imamovic A."/>
            <person name="Ireland A."/>
            <person name="Larimer J."/>
            <person name="McCowan C."/>
            <person name="Murphy C."/>
            <person name="Pearson M."/>
            <person name="Poon T.W."/>
            <person name="Priest M."/>
            <person name="Roberts A."/>
            <person name="Saif S."/>
            <person name="Shea T."/>
            <person name="Sisk P."/>
            <person name="Sykes S."/>
            <person name="Wortman J."/>
            <person name="Nusbaum C."/>
            <person name="Birren B."/>
        </authorList>
    </citation>
    <scope>NUCLEOTIDE SEQUENCE [LARGE SCALE GENOMIC DNA]</scope>
    <source>
        <strain evidence="3 4">CBS 110553</strain>
    </source>
</reference>
<keyword evidence="1" id="KW-0175">Coiled coil</keyword>
<feature type="region of interest" description="Disordered" evidence="2">
    <location>
        <begin position="30"/>
        <end position="123"/>
    </location>
</feature>
<dbReference type="AlphaFoldDB" id="W9XCP9"/>
<organism evidence="3 4">
    <name type="scientific">Cladophialophora psammophila CBS 110553</name>
    <dbReference type="NCBI Taxonomy" id="1182543"/>
    <lineage>
        <taxon>Eukaryota</taxon>
        <taxon>Fungi</taxon>
        <taxon>Dikarya</taxon>
        <taxon>Ascomycota</taxon>
        <taxon>Pezizomycotina</taxon>
        <taxon>Eurotiomycetes</taxon>
        <taxon>Chaetothyriomycetidae</taxon>
        <taxon>Chaetothyriales</taxon>
        <taxon>Herpotrichiellaceae</taxon>
        <taxon>Cladophialophora</taxon>
    </lineage>
</organism>
<dbReference type="HOGENOM" id="CLU_059024_0_0_1"/>
<evidence type="ECO:0000256" key="2">
    <source>
        <dbReference type="SAM" id="MobiDB-lite"/>
    </source>
</evidence>
<feature type="coiled-coil region" evidence="1">
    <location>
        <begin position="200"/>
        <end position="272"/>
    </location>
</feature>
<keyword evidence="4" id="KW-1185">Reference proteome</keyword>
<dbReference type="Proteomes" id="UP000019471">
    <property type="component" value="Unassembled WGS sequence"/>
</dbReference>
<dbReference type="EMBL" id="AMGX01000002">
    <property type="protein sequence ID" value="EXJ75095.1"/>
    <property type="molecule type" value="Genomic_DNA"/>
</dbReference>
<feature type="compositionally biased region" description="Polar residues" evidence="2">
    <location>
        <begin position="85"/>
        <end position="95"/>
    </location>
</feature>
<gene>
    <name evidence="3" type="ORF">A1O5_01791</name>
</gene>
<evidence type="ECO:0000256" key="1">
    <source>
        <dbReference type="SAM" id="Coils"/>
    </source>
</evidence>
<evidence type="ECO:0000313" key="3">
    <source>
        <dbReference type="EMBL" id="EXJ75095.1"/>
    </source>
</evidence>
<dbReference type="OrthoDB" id="336088at2759"/>
<sequence>MDCLGENAPAGNTSANASYCPACIERGWNVQPPPEILPLTPASSRETSPAPQSARDTAASDFRQQPDQVAAGQHERHVHTDPDQSTKNLQTSCESSAPKASVTVPDQIQSRQQPSQDYNTSFGTRPSQVVLSEQQHQEALLNRLRRDCSSASFRSPMPTDGTVNQTTAASRSNRAKSRYQTMPDEVDQALTVIYRELESITALRQDIAELQDRVRAAEQARQISEGRLALERSSREATASKDAEIDSLKQHLADLTRSHELLVQENNALKQRMQDEQTFTKARLEEMQSLKASLRRLLGD</sequence>
<protein>
    <submittedName>
        <fullName evidence="3">Uncharacterized protein</fullName>
    </submittedName>
</protein>
<dbReference type="GeneID" id="19186524"/>
<feature type="region of interest" description="Disordered" evidence="2">
    <location>
        <begin position="151"/>
        <end position="179"/>
    </location>
</feature>
<proteinExistence type="predicted"/>
<feature type="compositionally biased region" description="Polar residues" evidence="2">
    <location>
        <begin position="104"/>
        <end position="123"/>
    </location>
</feature>
<feature type="compositionally biased region" description="Polar residues" evidence="2">
    <location>
        <begin position="161"/>
        <end position="172"/>
    </location>
</feature>
<accession>W9XCP9</accession>
<dbReference type="eggNOG" id="ENOG502SQET">
    <property type="taxonomic scope" value="Eukaryota"/>
</dbReference>